<evidence type="ECO:0000313" key="2">
    <source>
        <dbReference type="Proteomes" id="UP000005463"/>
    </source>
</evidence>
<proteinExistence type="predicted"/>
<comment type="caution">
    <text evidence="1">The sequence shown here is derived from an EMBL/GenBank/DDBJ whole genome shotgun (WGS) entry which is preliminary data.</text>
</comment>
<accession>B1FJY6</accession>
<dbReference type="EMBL" id="ABLC01000133">
    <property type="protein sequence ID" value="EDT02133.1"/>
    <property type="molecule type" value="Genomic_DNA"/>
</dbReference>
<organism evidence="1 2">
    <name type="scientific">Burkholderia ambifaria IOP40-10</name>
    <dbReference type="NCBI Taxonomy" id="396596"/>
    <lineage>
        <taxon>Bacteria</taxon>
        <taxon>Pseudomonadati</taxon>
        <taxon>Pseudomonadota</taxon>
        <taxon>Betaproteobacteria</taxon>
        <taxon>Burkholderiales</taxon>
        <taxon>Burkholderiaceae</taxon>
        <taxon>Burkholderia</taxon>
        <taxon>Burkholderia cepacia complex</taxon>
    </lineage>
</organism>
<evidence type="ECO:0000313" key="1">
    <source>
        <dbReference type="EMBL" id="EDT02133.1"/>
    </source>
</evidence>
<dbReference type="Proteomes" id="UP000005463">
    <property type="component" value="Unassembled WGS sequence"/>
</dbReference>
<dbReference type="AlphaFoldDB" id="B1FJY6"/>
<name>B1FJY6_9BURK</name>
<sequence length="89" mass="9514">MSVGYRGARRFAVHTTGAGAAQSDLGESALASTAIYSHHLSSKQTGYTQTDARHFYRPGMRRPAVQLRGMSMNHRAANVGPVGKLQSAP</sequence>
<dbReference type="PATRIC" id="fig|396596.7.peg.3162"/>
<gene>
    <name evidence="1" type="ORF">BamIOP4010DRAFT_4347</name>
</gene>
<protein>
    <submittedName>
        <fullName evidence="1">Uncharacterized protein</fullName>
    </submittedName>
</protein>
<reference evidence="1 2" key="1">
    <citation type="submission" date="2008-03" db="EMBL/GenBank/DDBJ databases">
        <title>Sequencing of the draft genome and assembly of Burkholderia ambifaria IOP40-10.</title>
        <authorList>
            <consortium name="US DOE Joint Genome Institute (JGI-PGF)"/>
            <person name="Copeland A."/>
            <person name="Lucas S."/>
            <person name="Lapidus A."/>
            <person name="Glavina del Rio T."/>
            <person name="Dalin E."/>
            <person name="Tice H."/>
            <person name="Bruce D."/>
            <person name="Goodwin L."/>
            <person name="Pitluck S."/>
            <person name="Larimer F."/>
            <person name="Land M.L."/>
            <person name="Hauser L."/>
            <person name="Tiedje J."/>
            <person name="Richardson P."/>
        </authorList>
    </citation>
    <scope>NUCLEOTIDE SEQUENCE [LARGE SCALE GENOMIC DNA]</scope>
    <source>
        <strain evidence="1 2">IOP40-10</strain>
    </source>
</reference>